<dbReference type="GO" id="GO:0032259">
    <property type="term" value="P:methylation"/>
    <property type="evidence" value="ECO:0007669"/>
    <property type="project" value="UniProtKB-KW"/>
</dbReference>
<keyword evidence="1" id="KW-0808">Transferase</keyword>
<dbReference type="InterPro" id="IPR008884">
    <property type="entry name" value="TylF_MeTrfase"/>
</dbReference>
<keyword evidence="2" id="KW-1185">Reference proteome</keyword>
<dbReference type="OrthoDB" id="3826968at2"/>
<dbReference type="PANTHER" id="PTHR40036">
    <property type="entry name" value="MACROCIN O-METHYLTRANSFERASE"/>
    <property type="match status" value="1"/>
</dbReference>
<proteinExistence type="predicted"/>
<dbReference type="Pfam" id="PF05711">
    <property type="entry name" value="TylF"/>
    <property type="match status" value="1"/>
</dbReference>
<gene>
    <name evidence="1" type="ORF">FDT66_05145</name>
</gene>
<evidence type="ECO:0000313" key="1">
    <source>
        <dbReference type="EMBL" id="TMM31355.1"/>
    </source>
</evidence>
<dbReference type="RefSeq" id="WP_138535082.1">
    <property type="nucleotide sequence ID" value="NZ_VANR01000002.1"/>
</dbReference>
<keyword evidence="1" id="KW-0489">Methyltransferase</keyword>
<dbReference type="EMBL" id="VANR01000002">
    <property type="protein sequence ID" value="TMM31355.1"/>
    <property type="molecule type" value="Genomic_DNA"/>
</dbReference>
<dbReference type="PANTHER" id="PTHR40036:SF1">
    <property type="entry name" value="MACROCIN O-METHYLTRANSFERASE"/>
    <property type="match status" value="1"/>
</dbReference>
<comment type="caution">
    <text evidence="1">The sequence shown here is derived from an EMBL/GenBank/DDBJ whole genome shotgun (WGS) entry which is preliminary data.</text>
</comment>
<dbReference type="GO" id="GO:0008168">
    <property type="term" value="F:methyltransferase activity"/>
    <property type="evidence" value="ECO:0007669"/>
    <property type="project" value="UniProtKB-KW"/>
</dbReference>
<accession>A0A5S3N7N2</accession>
<dbReference type="SUPFAM" id="SSF53335">
    <property type="entry name" value="S-adenosyl-L-methionine-dependent methyltransferases"/>
    <property type="match status" value="1"/>
</dbReference>
<sequence>MVQKIKKKIHNLFFKEFQKKVIIQSNHSDFSDLENDIIKKVTPYTLTNPERLVSLLRALDYINQNQINGSIVECGVWKGGSIMAGLYKLKNLNDESRDIYLYDTFEGMSEPLEIDKSIRGESATNAFKSQDQVWDRIECLSPLEEVVENVNSVGYSSEKINFIKGKVEDTINKTNAPKEIAILRLDTDWYESTKHELEMLFPKLAKGGVLIIDDYGHWQGCKKAVDEYFSKNNIQMYLSRVDYTCRIGVKQ</sequence>
<reference evidence="1 2" key="1">
    <citation type="submission" date="2019-05" db="EMBL/GenBank/DDBJ databases">
        <title>Polaribacter aestuariivivens sp. nov., isolated from a tidal flat.</title>
        <authorList>
            <person name="Yoon J.-H."/>
        </authorList>
    </citation>
    <scope>NUCLEOTIDE SEQUENCE [LARGE SCALE GENOMIC DNA]</scope>
    <source>
        <strain evidence="1 2">DBTF-3</strain>
    </source>
</reference>
<protein>
    <submittedName>
        <fullName evidence="1">Macrocin O-methyltransferase</fullName>
    </submittedName>
</protein>
<name>A0A5S3N7N2_9FLAO</name>
<dbReference type="Gene3D" id="3.40.50.150">
    <property type="entry name" value="Vaccinia Virus protein VP39"/>
    <property type="match status" value="1"/>
</dbReference>
<dbReference type="Proteomes" id="UP000307140">
    <property type="component" value="Unassembled WGS sequence"/>
</dbReference>
<organism evidence="1 2">
    <name type="scientific">Polaribacter aestuariivivens</name>
    <dbReference type="NCBI Taxonomy" id="2304626"/>
    <lineage>
        <taxon>Bacteria</taxon>
        <taxon>Pseudomonadati</taxon>
        <taxon>Bacteroidota</taxon>
        <taxon>Flavobacteriia</taxon>
        <taxon>Flavobacteriales</taxon>
        <taxon>Flavobacteriaceae</taxon>
    </lineage>
</organism>
<dbReference type="InterPro" id="IPR029063">
    <property type="entry name" value="SAM-dependent_MTases_sf"/>
</dbReference>
<dbReference type="AlphaFoldDB" id="A0A5S3N7N2"/>
<evidence type="ECO:0000313" key="2">
    <source>
        <dbReference type="Proteomes" id="UP000307140"/>
    </source>
</evidence>